<name>A0A2S6GQP0_9PSEU</name>
<comment type="caution">
    <text evidence="3">The sequence shown here is derived from an EMBL/GenBank/DDBJ whole genome shotgun (WGS) entry which is preliminary data.</text>
</comment>
<dbReference type="InterPro" id="IPR023365">
    <property type="entry name" value="Sortase_dom-sf"/>
</dbReference>
<dbReference type="EMBL" id="PTIX01000007">
    <property type="protein sequence ID" value="PPK67552.1"/>
    <property type="molecule type" value="Genomic_DNA"/>
</dbReference>
<proteinExistence type="predicted"/>
<evidence type="ECO:0000313" key="3">
    <source>
        <dbReference type="EMBL" id="PPK67552.1"/>
    </source>
</evidence>
<sequence>MTAVDTPGRLLAALTAVALTACAPAPAPAPPRAPLPGPAPLTAERVRPVGLRIPAIGVDESALVPLGLTAGGELQAPADFARVGWFTGGSAPGDPGPAVLAGHVDSRNGPAVFARLRELRPGDLVEVRRSDGADAVFAVDTVQRHPKDAFPTGAVYGPVPGAALRLITCGGVFDRRRSSYRDNVVVFASPSR</sequence>
<keyword evidence="1" id="KW-0378">Hydrolase</keyword>
<organism evidence="3 4">
    <name type="scientific">Actinokineospora auranticolor</name>
    <dbReference type="NCBI Taxonomy" id="155976"/>
    <lineage>
        <taxon>Bacteria</taxon>
        <taxon>Bacillati</taxon>
        <taxon>Actinomycetota</taxon>
        <taxon>Actinomycetes</taxon>
        <taxon>Pseudonocardiales</taxon>
        <taxon>Pseudonocardiaceae</taxon>
        <taxon>Actinokineospora</taxon>
    </lineage>
</organism>
<keyword evidence="4" id="KW-1185">Reference proteome</keyword>
<dbReference type="InterPro" id="IPR005754">
    <property type="entry name" value="Sortase"/>
</dbReference>
<dbReference type="AlphaFoldDB" id="A0A2S6GQP0"/>
<dbReference type="RefSeq" id="WP_245931318.1">
    <property type="nucleotide sequence ID" value="NZ_CP154825.1"/>
</dbReference>
<dbReference type="Proteomes" id="UP000239203">
    <property type="component" value="Unassembled WGS sequence"/>
</dbReference>
<gene>
    <name evidence="3" type="ORF">CLV40_107217</name>
</gene>
<protein>
    <submittedName>
        <fullName evidence="3">Sortase family protein</fullName>
    </submittedName>
</protein>
<evidence type="ECO:0000256" key="1">
    <source>
        <dbReference type="ARBA" id="ARBA00022801"/>
    </source>
</evidence>
<dbReference type="Pfam" id="PF04203">
    <property type="entry name" value="Sortase"/>
    <property type="match status" value="1"/>
</dbReference>
<reference evidence="3 4" key="1">
    <citation type="submission" date="2018-02" db="EMBL/GenBank/DDBJ databases">
        <title>Genomic Encyclopedia of Archaeal and Bacterial Type Strains, Phase II (KMG-II): from individual species to whole genera.</title>
        <authorList>
            <person name="Goeker M."/>
        </authorList>
    </citation>
    <scope>NUCLEOTIDE SEQUENCE [LARGE SCALE GENOMIC DNA]</scope>
    <source>
        <strain evidence="3 4">YU 961-1</strain>
    </source>
</reference>
<feature type="chain" id="PRO_5015677525" evidence="2">
    <location>
        <begin position="30"/>
        <end position="192"/>
    </location>
</feature>
<dbReference type="InterPro" id="IPR042001">
    <property type="entry name" value="Sortase_F"/>
</dbReference>
<accession>A0A2S6GQP0</accession>
<dbReference type="NCBIfam" id="NF033748">
    <property type="entry name" value="class_F_sortase"/>
    <property type="match status" value="1"/>
</dbReference>
<feature type="signal peptide" evidence="2">
    <location>
        <begin position="1"/>
        <end position="29"/>
    </location>
</feature>
<dbReference type="SUPFAM" id="SSF63817">
    <property type="entry name" value="Sortase"/>
    <property type="match status" value="1"/>
</dbReference>
<evidence type="ECO:0000313" key="4">
    <source>
        <dbReference type="Proteomes" id="UP000239203"/>
    </source>
</evidence>
<keyword evidence="2" id="KW-0732">Signal</keyword>
<dbReference type="CDD" id="cd05829">
    <property type="entry name" value="Sortase_F"/>
    <property type="match status" value="1"/>
</dbReference>
<dbReference type="GO" id="GO:0016787">
    <property type="term" value="F:hydrolase activity"/>
    <property type="evidence" value="ECO:0007669"/>
    <property type="project" value="UniProtKB-KW"/>
</dbReference>
<dbReference type="Gene3D" id="2.40.260.10">
    <property type="entry name" value="Sortase"/>
    <property type="match status" value="1"/>
</dbReference>
<evidence type="ECO:0000256" key="2">
    <source>
        <dbReference type="SAM" id="SignalP"/>
    </source>
</evidence>